<organism evidence="5 6">
    <name type="scientific">Pseudochrobactrum asaccharolyticum</name>
    <dbReference type="NCBI Taxonomy" id="354351"/>
    <lineage>
        <taxon>Bacteria</taxon>
        <taxon>Pseudomonadati</taxon>
        <taxon>Pseudomonadota</taxon>
        <taxon>Alphaproteobacteria</taxon>
        <taxon>Hyphomicrobiales</taxon>
        <taxon>Brucellaceae</taxon>
        <taxon>Pseudochrobactrum</taxon>
    </lineage>
</organism>
<keyword evidence="1 5" id="KW-0489">Methyltransferase</keyword>
<keyword evidence="6" id="KW-1185">Reference proteome</keyword>
<evidence type="ECO:0000259" key="4">
    <source>
        <dbReference type="Pfam" id="PF13649"/>
    </source>
</evidence>
<dbReference type="GO" id="GO:0032259">
    <property type="term" value="P:methylation"/>
    <property type="evidence" value="ECO:0007669"/>
    <property type="project" value="UniProtKB-KW"/>
</dbReference>
<feature type="domain" description="Methyltransferase" evidence="4">
    <location>
        <begin position="39"/>
        <end position="133"/>
    </location>
</feature>
<dbReference type="RefSeq" id="WP_113945467.1">
    <property type="nucleotide sequence ID" value="NZ_JBHEEG010000009.1"/>
</dbReference>
<dbReference type="InterPro" id="IPR029063">
    <property type="entry name" value="SAM-dependent_MTases_sf"/>
</dbReference>
<protein>
    <submittedName>
        <fullName evidence="5">Methyltransferase family protein</fullName>
    </submittedName>
</protein>
<dbReference type="Gene3D" id="3.40.50.150">
    <property type="entry name" value="Vaccinia Virus protein VP39"/>
    <property type="match status" value="1"/>
</dbReference>
<dbReference type="PANTHER" id="PTHR43464:SF19">
    <property type="entry name" value="UBIQUINONE BIOSYNTHESIS O-METHYLTRANSFERASE, MITOCHONDRIAL"/>
    <property type="match status" value="1"/>
</dbReference>
<reference evidence="5 6" key="1">
    <citation type="submission" date="2018-06" db="EMBL/GenBank/DDBJ databases">
        <title>Genomic Encyclopedia of Type Strains, Phase IV (KMG-IV): sequencing the most valuable type-strain genomes for metagenomic binning, comparative biology and taxonomic classification.</title>
        <authorList>
            <person name="Goeker M."/>
        </authorList>
    </citation>
    <scope>NUCLEOTIDE SEQUENCE [LARGE SCALE GENOMIC DNA]</scope>
    <source>
        <strain evidence="5 6">DSM 25619</strain>
    </source>
</reference>
<dbReference type="OrthoDB" id="9811589at2"/>
<dbReference type="AlphaFoldDB" id="A0A366DSA3"/>
<evidence type="ECO:0000313" key="6">
    <source>
        <dbReference type="Proteomes" id="UP000252893"/>
    </source>
</evidence>
<dbReference type="CDD" id="cd02440">
    <property type="entry name" value="AdoMet_MTases"/>
    <property type="match status" value="1"/>
</dbReference>
<sequence>MKTDKLYNDPELAQFYDLENEWSPACAFLLKLADNARSVLDIGCGTGLLAARIAMDGTKRVVGADPAQPMLDIAKQREGGDQVTWVLSDAATLNLNEKFDLIVLSGHAFQVFLTAEAQLALLKTIERHLEVGGQFIFDSRNPKIKEWQEWNPQESGRTIEHPEFGTINSWNDYSFDPQAMVVEYGTYYEVIADGRVYSSKSRIAFPSQEQIAALVAQTKLHVNHWFGDWQGNPYHEDAVEIIPFGSLKAEL</sequence>
<keyword evidence="3" id="KW-0949">S-adenosyl-L-methionine</keyword>
<dbReference type="PANTHER" id="PTHR43464">
    <property type="entry name" value="METHYLTRANSFERASE"/>
    <property type="match status" value="1"/>
</dbReference>
<evidence type="ECO:0000256" key="1">
    <source>
        <dbReference type="ARBA" id="ARBA00022603"/>
    </source>
</evidence>
<dbReference type="Proteomes" id="UP000252893">
    <property type="component" value="Unassembled WGS sequence"/>
</dbReference>
<dbReference type="Pfam" id="PF13649">
    <property type="entry name" value="Methyltransf_25"/>
    <property type="match status" value="1"/>
</dbReference>
<comment type="caution">
    <text evidence="5">The sequence shown here is derived from an EMBL/GenBank/DDBJ whole genome shotgun (WGS) entry which is preliminary data.</text>
</comment>
<keyword evidence="2 5" id="KW-0808">Transferase</keyword>
<evidence type="ECO:0000256" key="3">
    <source>
        <dbReference type="ARBA" id="ARBA00022691"/>
    </source>
</evidence>
<dbReference type="InterPro" id="IPR041698">
    <property type="entry name" value="Methyltransf_25"/>
</dbReference>
<gene>
    <name evidence="5" type="ORF">DFR47_10743</name>
</gene>
<evidence type="ECO:0000313" key="5">
    <source>
        <dbReference type="EMBL" id="RBO92144.1"/>
    </source>
</evidence>
<evidence type="ECO:0000256" key="2">
    <source>
        <dbReference type="ARBA" id="ARBA00022679"/>
    </source>
</evidence>
<dbReference type="GO" id="GO:0008168">
    <property type="term" value="F:methyltransferase activity"/>
    <property type="evidence" value="ECO:0007669"/>
    <property type="project" value="UniProtKB-KW"/>
</dbReference>
<name>A0A366DSA3_9HYPH</name>
<accession>A0A366DSA3</accession>
<dbReference type="EMBL" id="QNRH01000007">
    <property type="protein sequence ID" value="RBO92144.1"/>
    <property type="molecule type" value="Genomic_DNA"/>
</dbReference>
<dbReference type="SUPFAM" id="SSF53335">
    <property type="entry name" value="S-adenosyl-L-methionine-dependent methyltransferases"/>
    <property type="match status" value="1"/>
</dbReference>
<proteinExistence type="predicted"/>